<keyword evidence="1" id="KW-0812">Transmembrane</keyword>
<evidence type="ECO:0000313" key="3">
    <source>
        <dbReference type="Proteomes" id="UP000494206"/>
    </source>
</evidence>
<keyword evidence="1" id="KW-0472">Membrane</keyword>
<evidence type="ECO:0000313" key="2">
    <source>
        <dbReference type="EMBL" id="CAB3399157.1"/>
    </source>
</evidence>
<feature type="transmembrane region" description="Helical" evidence="1">
    <location>
        <begin position="247"/>
        <end position="263"/>
    </location>
</feature>
<keyword evidence="1" id="KW-1133">Transmembrane helix</keyword>
<reference evidence="2 3" key="1">
    <citation type="submission" date="2020-04" db="EMBL/GenBank/DDBJ databases">
        <authorList>
            <person name="Laetsch R D."/>
            <person name="Stevens L."/>
            <person name="Kumar S."/>
            <person name="Blaxter L. M."/>
        </authorList>
    </citation>
    <scope>NUCLEOTIDE SEQUENCE [LARGE SCALE GENOMIC DNA]</scope>
</reference>
<evidence type="ECO:0000256" key="1">
    <source>
        <dbReference type="SAM" id="Phobius"/>
    </source>
</evidence>
<proteinExistence type="predicted"/>
<comment type="caution">
    <text evidence="2">The sequence shown here is derived from an EMBL/GenBank/DDBJ whole genome shotgun (WGS) entry which is preliminary data.</text>
</comment>
<evidence type="ECO:0008006" key="4">
    <source>
        <dbReference type="Google" id="ProtNLM"/>
    </source>
</evidence>
<gene>
    <name evidence="2" type="ORF">CBOVIS_LOCUS2323</name>
</gene>
<name>A0A8S1EHX9_9PELO</name>
<keyword evidence="3" id="KW-1185">Reference proteome</keyword>
<dbReference type="AlphaFoldDB" id="A0A8S1EHX9"/>
<organism evidence="2 3">
    <name type="scientific">Caenorhabditis bovis</name>
    <dbReference type="NCBI Taxonomy" id="2654633"/>
    <lineage>
        <taxon>Eukaryota</taxon>
        <taxon>Metazoa</taxon>
        <taxon>Ecdysozoa</taxon>
        <taxon>Nematoda</taxon>
        <taxon>Chromadorea</taxon>
        <taxon>Rhabditida</taxon>
        <taxon>Rhabditina</taxon>
        <taxon>Rhabditomorpha</taxon>
        <taxon>Rhabditoidea</taxon>
        <taxon>Rhabditidae</taxon>
        <taxon>Peloderinae</taxon>
        <taxon>Caenorhabditis</taxon>
    </lineage>
</organism>
<dbReference type="Proteomes" id="UP000494206">
    <property type="component" value="Unassembled WGS sequence"/>
</dbReference>
<accession>A0A8S1EHX9</accession>
<sequence length="264" mass="30965">MALTVEQCTRKEFKIIQYIGGFPDLNDLPDEVIHNIYNFLPFHSRQCCQANVCTKNKWTLRNVGYYTAAKKFYTFILGKSKYWVEDFKFYANNVPFDEWSLSKLNYNKVELVFCNSLKLKDVMTMVKTGVPEILISIEPDDYDVDTVTILPEILELPAKWIKGELHHDFETLHIEIDCEFNVDVIYHNIIEQQLDDFGTLEYPGELIQMMKFLNKERNKAAALSVTTEAVKFQVFAILDDYALPEKIIMFIIIFLLFLLFTFAW</sequence>
<dbReference type="EMBL" id="CADEPM010000002">
    <property type="protein sequence ID" value="CAB3399157.1"/>
    <property type="molecule type" value="Genomic_DNA"/>
</dbReference>
<protein>
    <recommendedName>
        <fullName evidence="4">F-box domain-containing protein</fullName>
    </recommendedName>
</protein>